<sequence length="52" mass="5769">MILYVWENTGGCADIPDSYQLFSCAGYLSHLNPISLGSHKARIFLVILKSPK</sequence>
<name>A0A1G5YKD9_9BACT</name>
<evidence type="ECO:0000313" key="1">
    <source>
        <dbReference type="EMBL" id="SDA83081.1"/>
    </source>
</evidence>
<dbReference type="Proteomes" id="UP000198756">
    <property type="component" value="Unassembled WGS sequence"/>
</dbReference>
<organism evidence="1 2">
    <name type="scientific">Algoriphagus alkaliphilus</name>
    <dbReference type="NCBI Taxonomy" id="279824"/>
    <lineage>
        <taxon>Bacteria</taxon>
        <taxon>Pseudomonadati</taxon>
        <taxon>Bacteroidota</taxon>
        <taxon>Cytophagia</taxon>
        <taxon>Cytophagales</taxon>
        <taxon>Cyclobacteriaceae</taxon>
        <taxon>Algoriphagus</taxon>
    </lineage>
</organism>
<keyword evidence="2" id="KW-1185">Reference proteome</keyword>
<gene>
    <name evidence="1" type="ORF">SAMN03080617_02613</name>
</gene>
<dbReference type="STRING" id="279824.SAMN03080617_02613"/>
<reference evidence="2" key="1">
    <citation type="submission" date="2016-10" db="EMBL/GenBank/DDBJ databases">
        <authorList>
            <person name="Varghese N."/>
            <person name="Submissions S."/>
        </authorList>
    </citation>
    <scope>NUCLEOTIDE SEQUENCE [LARGE SCALE GENOMIC DNA]</scope>
    <source>
        <strain evidence="2">DSM 22703</strain>
    </source>
</reference>
<evidence type="ECO:0000313" key="2">
    <source>
        <dbReference type="Proteomes" id="UP000198756"/>
    </source>
</evidence>
<dbReference type="EMBL" id="FMXE01000018">
    <property type="protein sequence ID" value="SDA83081.1"/>
    <property type="molecule type" value="Genomic_DNA"/>
</dbReference>
<proteinExistence type="predicted"/>
<dbReference type="AlphaFoldDB" id="A0A1G5YKD9"/>
<accession>A0A1G5YKD9</accession>
<protein>
    <submittedName>
        <fullName evidence="1">Uncharacterized protein</fullName>
    </submittedName>
</protein>